<keyword evidence="1" id="KW-0472">Membrane</keyword>
<evidence type="ECO:0000313" key="2">
    <source>
        <dbReference type="EMBL" id="KAG5303715.1"/>
    </source>
</evidence>
<gene>
    <name evidence="2" type="ORF">I7I52_01798</name>
</gene>
<keyword evidence="1" id="KW-0812">Transmembrane</keyword>
<sequence length="122" mass="13679">MYCTCGMWVSSMALMGNMIDYLLMLACGPPCACQEKKKKRKKKIETHRLKAQEFVQIVSSYSAWVGAILTNINSIISPHRSLEYSKTQLCPRSPVHPSFLLGGYFQKNFLLVASVEGGKKCI</sequence>
<protein>
    <submittedName>
        <fullName evidence="2">Uncharacterized protein</fullName>
    </submittedName>
</protein>
<feature type="transmembrane region" description="Helical" evidence="1">
    <location>
        <begin position="12"/>
        <end position="33"/>
    </location>
</feature>
<keyword evidence="1" id="KW-1133">Transmembrane helix</keyword>
<accession>A0A8H7Z3Y0</accession>
<comment type="caution">
    <text evidence="2">The sequence shown here is derived from an EMBL/GenBank/DDBJ whole genome shotgun (WGS) entry which is preliminary data.</text>
</comment>
<evidence type="ECO:0000256" key="1">
    <source>
        <dbReference type="SAM" id="Phobius"/>
    </source>
</evidence>
<organism evidence="2 3">
    <name type="scientific">Ajellomyces capsulatus</name>
    <name type="common">Darling's disease fungus</name>
    <name type="synonym">Histoplasma capsulatum</name>
    <dbReference type="NCBI Taxonomy" id="5037"/>
    <lineage>
        <taxon>Eukaryota</taxon>
        <taxon>Fungi</taxon>
        <taxon>Dikarya</taxon>
        <taxon>Ascomycota</taxon>
        <taxon>Pezizomycotina</taxon>
        <taxon>Eurotiomycetes</taxon>
        <taxon>Eurotiomycetidae</taxon>
        <taxon>Onygenales</taxon>
        <taxon>Ajellomycetaceae</taxon>
        <taxon>Histoplasma</taxon>
    </lineage>
</organism>
<dbReference type="VEuPathDB" id="FungiDB:I7I52_01798"/>
<dbReference type="EMBL" id="JAEVHI010000001">
    <property type="protein sequence ID" value="KAG5303715.1"/>
    <property type="molecule type" value="Genomic_DNA"/>
</dbReference>
<proteinExistence type="predicted"/>
<dbReference type="AlphaFoldDB" id="A0A8H7Z3Y0"/>
<name>A0A8H7Z3Y0_AJECA</name>
<evidence type="ECO:0000313" key="3">
    <source>
        <dbReference type="Proteomes" id="UP000670092"/>
    </source>
</evidence>
<dbReference type="Proteomes" id="UP000670092">
    <property type="component" value="Unassembled WGS sequence"/>
</dbReference>
<reference evidence="2 3" key="1">
    <citation type="submission" date="2021-01" db="EMBL/GenBank/DDBJ databases">
        <title>Chromosome-level genome assembly of a human fungal pathogen reveals clustering of transcriptionally co-regulated genes.</title>
        <authorList>
            <person name="Voorhies M."/>
            <person name="Cohen S."/>
            <person name="Shea T.P."/>
            <person name="Petrus S."/>
            <person name="Munoz J.F."/>
            <person name="Poplawski S."/>
            <person name="Goldman W.E."/>
            <person name="Michael T."/>
            <person name="Cuomo C.A."/>
            <person name="Sil A."/>
            <person name="Beyhan S."/>
        </authorList>
    </citation>
    <scope>NUCLEOTIDE SEQUENCE [LARGE SCALE GENOMIC DNA]</scope>
    <source>
        <strain evidence="2 3">G184AR</strain>
    </source>
</reference>